<keyword evidence="3" id="KW-1185">Reference proteome</keyword>
<feature type="domain" description="3-keto-alpha-glucoside-1,2-lyase/3-keto-2-hydroxy-glucal hydratase" evidence="1">
    <location>
        <begin position="723"/>
        <end position="921"/>
    </location>
</feature>
<dbReference type="InterPro" id="IPR010496">
    <property type="entry name" value="AL/BT2_dom"/>
</dbReference>
<dbReference type="PANTHER" id="PTHR12697">
    <property type="entry name" value="PBS LYASE HEAT-LIKE PROTEIN"/>
    <property type="match status" value="1"/>
</dbReference>
<dbReference type="Gene3D" id="2.60.120.560">
    <property type="entry name" value="Exo-inulinase, domain 1"/>
    <property type="match status" value="2"/>
</dbReference>
<dbReference type="HOGENOM" id="CLU_008672_0_0_10"/>
<dbReference type="InterPro" id="IPR004155">
    <property type="entry name" value="PBS_lyase_HEAT"/>
</dbReference>
<dbReference type="EMBL" id="LN515532">
    <property type="protein sequence ID" value="CEA16190.1"/>
    <property type="molecule type" value="Genomic_DNA"/>
</dbReference>
<dbReference type="GO" id="GO:0016787">
    <property type="term" value="F:hydrolase activity"/>
    <property type="evidence" value="ECO:0007669"/>
    <property type="project" value="InterPro"/>
</dbReference>
<evidence type="ECO:0000313" key="3">
    <source>
        <dbReference type="Proteomes" id="UP000032417"/>
    </source>
</evidence>
<dbReference type="Gene3D" id="1.25.10.10">
    <property type="entry name" value="Leucine-rich Repeat Variant"/>
    <property type="match status" value="3"/>
</dbReference>
<evidence type="ECO:0000313" key="2">
    <source>
        <dbReference type="EMBL" id="CEA16190.1"/>
    </source>
</evidence>
<dbReference type="Pfam" id="PF06439">
    <property type="entry name" value="3keto-disac_hyd"/>
    <property type="match status" value="2"/>
</dbReference>
<dbReference type="Proteomes" id="UP000032417">
    <property type="component" value="Chromosome 1"/>
</dbReference>
<organism evidence="2 3">
    <name type="scientific">Fermentimonas caenicola</name>
    <dbReference type="NCBI Taxonomy" id="1562970"/>
    <lineage>
        <taxon>Bacteria</taxon>
        <taxon>Pseudomonadati</taxon>
        <taxon>Bacteroidota</taxon>
        <taxon>Bacteroidia</taxon>
        <taxon>Bacteroidales</taxon>
        <taxon>Dysgonomonadaceae</taxon>
        <taxon>Fermentimonas</taxon>
    </lineage>
</organism>
<dbReference type="InterPro" id="IPR011989">
    <property type="entry name" value="ARM-like"/>
</dbReference>
<dbReference type="STRING" id="1562970.ING2E5B_1442"/>
<dbReference type="Pfam" id="PF13646">
    <property type="entry name" value="HEAT_2"/>
    <property type="match status" value="2"/>
</dbReference>
<protein>
    <recommendedName>
        <fullName evidence="1">3-keto-alpha-glucoside-1,2-lyase/3-keto-2-hydroxy-glucal hydratase domain-containing protein</fullName>
    </recommendedName>
</protein>
<dbReference type="SUPFAM" id="SSF48371">
    <property type="entry name" value="ARM repeat"/>
    <property type="match status" value="2"/>
</dbReference>
<feature type="domain" description="3-keto-alpha-glucoside-1,2-lyase/3-keto-2-hydroxy-glucal hydratase" evidence="1">
    <location>
        <begin position="939"/>
        <end position="1127"/>
    </location>
</feature>
<dbReference type="OrthoDB" id="9806233at2"/>
<dbReference type="PANTHER" id="PTHR12697:SF38">
    <property type="entry name" value="PBS LYASE HEAT DOMAIN PROTEIN REPEAT-CONTAINING PROTEIN"/>
    <property type="match status" value="1"/>
</dbReference>
<dbReference type="SMART" id="SM00567">
    <property type="entry name" value="EZ_HEAT"/>
    <property type="match status" value="5"/>
</dbReference>
<proteinExistence type="predicted"/>
<reference evidence="2 3" key="1">
    <citation type="submission" date="2014-08" db="EMBL/GenBank/DDBJ databases">
        <authorList>
            <person name="Wibberg D."/>
        </authorList>
    </citation>
    <scope>NUCLEOTIDE SEQUENCE [LARGE SCALE GENOMIC DNA]</scope>
    <source>
        <strain evidence="3">ING2-E5B</strain>
    </source>
</reference>
<dbReference type="PATRIC" id="fig|1562970.3.peg.1428"/>
<sequence>MKHIKIILIGICFSLVAGLYAQMPKGRTNATIVADALAQLPADTQGKFNQTIADLVSTGEEGLTDLINRLHAPGKGSNETVEYAISGWTHYVAKDDAQRTATAAAFRKALSNPLDKDTKAYIIRQLRTIGGDEDVETLSGFLNDEYLSDPAAQALVSIGTTKANAALHSSLNSSASELIKLNIINALGQTGYSPAEPVILKMLNESVSEKMQQVAVTALGNLGTKESIRTLRNLAEKNDYAYQKNNAAESYINLLSKLNSAEPKTIKKEAERLIKTTTKLNRQDLKIAATRILLKQPSANVSSILKNVIKDGNLAYLTGILYTYPFHNDSKSVDLIQKEIASNRSPQVQTALISWLGENPTTNSVSLLRNHVNSSDKMVQKAATIALAKIGGDDALIALAGLLKSSDEESVTLAKNALLSFDGDIAYTLASVFNDSKTIGKKAVLDLIANRKMDAQYNLVYNQMFIDDKEVKASAANALKDVSTDKNLNDLFTLLEQSDSEYVPAIQQAINAALKSLPSDKQIELVTDMMNKSPNRHLYYSAMAGIGSSDAISQITNAYKNESGSNKDAAFDALSKFESFHVIYPMLDIVRSSSNNQEKEKFTDAIINVIRRSDETGTVKYLYLREVMQFAQNDRQKNTILRLLGNTGQYQAMLFAVPFMDIPELKESAAVTVMNIGISDPAFAGELTTAALKKAAETLSNPDADYQRQSINKFLSENPTEGGFVSLFNGKNLDGWKGLVANPIVRAKMSAKELAAAQVKADQQMAMDWKVEDGMIIFDGKGYDNLCTEKQYGDFEMLVDWKLYPGAEPDAGIYLRGTPQVQMWDTARVNVGAQVGSGGLYNNQVHMSKPLKLADQKVGEWNSFIIRMIGERVSVWLNGELVTDNVILENFWDRKQPIFPIEQIELQAHGSKVAYRDIYIKEIPRPEPFVLSKEEESEGFKILFDGTNLDEWTGNKVDYTVESGNIVLYPTTTGSGGNLYTKDQFDNFVFRFEFMLTPGANNGLGIRTPMEGDAAYVGMELQILDNDAPIYENLEEYQFHGSVYGVIPAKRGALKPLGEWNYQEVIADGDNIKITLNGTTILEGNIREASKNGTLDGRDHPGLLNKTGHIGFLGHGSPVKFRNIRIKEL</sequence>
<dbReference type="KEGG" id="pbt:ING2E5B_1442"/>
<name>A0A098BZX9_9BACT</name>
<evidence type="ECO:0000259" key="1">
    <source>
        <dbReference type="Pfam" id="PF06439"/>
    </source>
</evidence>
<dbReference type="GO" id="GO:0016491">
    <property type="term" value="F:oxidoreductase activity"/>
    <property type="evidence" value="ECO:0007669"/>
    <property type="project" value="TreeGrafter"/>
</dbReference>
<dbReference type="AlphaFoldDB" id="A0A098BZX9"/>
<gene>
    <name evidence="2" type="ORF">ING2E5B_1442</name>
</gene>
<accession>A0A098BZX9</accession>
<dbReference type="InterPro" id="IPR016024">
    <property type="entry name" value="ARM-type_fold"/>
</dbReference>